<evidence type="ECO:0000256" key="3">
    <source>
        <dbReference type="ARBA" id="ARBA00023163"/>
    </source>
</evidence>
<dbReference type="PROSITE" id="PS00041">
    <property type="entry name" value="HTH_ARAC_FAMILY_1"/>
    <property type="match status" value="1"/>
</dbReference>
<dbReference type="InterPro" id="IPR029062">
    <property type="entry name" value="Class_I_gatase-like"/>
</dbReference>
<protein>
    <submittedName>
        <fullName evidence="5">Helix-turn-helix domain-containing protein</fullName>
    </submittedName>
</protein>
<evidence type="ECO:0000259" key="4">
    <source>
        <dbReference type="PROSITE" id="PS01124"/>
    </source>
</evidence>
<dbReference type="RefSeq" id="WP_222509881.1">
    <property type="nucleotide sequence ID" value="NZ_JAHVJA010000015.1"/>
</dbReference>
<dbReference type="Gene3D" id="1.10.10.60">
    <property type="entry name" value="Homeodomain-like"/>
    <property type="match status" value="2"/>
</dbReference>
<evidence type="ECO:0000313" key="5">
    <source>
        <dbReference type="EMBL" id="MBY6141936.1"/>
    </source>
</evidence>
<keyword evidence="1" id="KW-0805">Transcription regulation</keyword>
<evidence type="ECO:0000256" key="2">
    <source>
        <dbReference type="ARBA" id="ARBA00023125"/>
    </source>
</evidence>
<evidence type="ECO:0000313" key="6">
    <source>
        <dbReference type="Proteomes" id="UP000766629"/>
    </source>
</evidence>
<feature type="domain" description="HTH araC/xylS-type" evidence="4">
    <location>
        <begin position="215"/>
        <end position="313"/>
    </location>
</feature>
<gene>
    <name evidence="5" type="ORF">KUV26_21085</name>
</gene>
<dbReference type="InterPro" id="IPR018060">
    <property type="entry name" value="HTH_AraC"/>
</dbReference>
<reference evidence="5 6" key="1">
    <citation type="submission" date="2021-06" db="EMBL/GenBank/DDBJ databases">
        <title>50 bacteria genomes isolated from Dapeng, Shenzhen, China.</title>
        <authorList>
            <person name="Zheng W."/>
            <person name="Yu S."/>
            <person name="Huang Y."/>
        </authorList>
    </citation>
    <scope>NUCLEOTIDE SEQUENCE [LARGE SCALE GENOMIC DNA]</scope>
    <source>
        <strain evidence="5 6">DP1N14-2</strain>
    </source>
</reference>
<dbReference type="SUPFAM" id="SSF52317">
    <property type="entry name" value="Class I glutamine amidotransferase-like"/>
    <property type="match status" value="1"/>
</dbReference>
<dbReference type="Gene3D" id="3.40.50.880">
    <property type="match status" value="1"/>
</dbReference>
<dbReference type="PANTHER" id="PTHR46796">
    <property type="entry name" value="HTH-TYPE TRANSCRIPTIONAL ACTIVATOR RHAS-RELATED"/>
    <property type="match status" value="1"/>
</dbReference>
<sequence length="361" mass="38785">MKAVRVTILAEQGFVPTELALVVDVLRIATRLGSGVRFEHQVCTAQDDRLVEGLGGSLVRAVPFQTGCTALPDHLLVLGGAGIRSAFRGLKGRLSLMERMGVGLTLLSDAAAEWKCLHPDTDHITTHWENLQVDRDAGSSTESRLPLFTQKAQVATGAGMASTADLVLTRIVAPHSLYLAQSVAHVLLIGDIRDGAASQPRSENDVMSLRHGKLEPIIAAMENALETPLSIAELAEIAGFSVRQMERKFKALIGRSPASYYRFLRLRRAKALVEQTVLPITEISVACGFGSPSSFAKRYILEFGISPSKRRVQLSVGPYRHQLTSENQGSCHASLPLSPGAPRSFVHTAGAHETLVQGAGG</sequence>
<evidence type="ECO:0000256" key="1">
    <source>
        <dbReference type="ARBA" id="ARBA00023015"/>
    </source>
</evidence>
<dbReference type="PANTHER" id="PTHR46796:SF13">
    <property type="entry name" value="HTH-TYPE TRANSCRIPTIONAL ACTIVATOR RHAS"/>
    <property type="match status" value="1"/>
</dbReference>
<dbReference type="PROSITE" id="PS01124">
    <property type="entry name" value="HTH_ARAC_FAMILY_2"/>
    <property type="match status" value="1"/>
</dbReference>
<proteinExistence type="predicted"/>
<dbReference type="SMART" id="SM00342">
    <property type="entry name" value="HTH_ARAC"/>
    <property type="match status" value="1"/>
</dbReference>
<accession>A0ABS7NP83</accession>
<dbReference type="InterPro" id="IPR018062">
    <property type="entry name" value="HTH_AraC-typ_CS"/>
</dbReference>
<dbReference type="SUPFAM" id="SSF46689">
    <property type="entry name" value="Homeodomain-like"/>
    <property type="match status" value="2"/>
</dbReference>
<keyword evidence="2" id="KW-0238">DNA-binding</keyword>
<dbReference type="Pfam" id="PF12833">
    <property type="entry name" value="HTH_18"/>
    <property type="match status" value="1"/>
</dbReference>
<comment type="caution">
    <text evidence="5">The sequence shown here is derived from an EMBL/GenBank/DDBJ whole genome shotgun (WGS) entry which is preliminary data.</text>
</comment>
<organism evidence="5 6">
    <name type="scientific">Leisingera daeponensis</name>
    <dbReference type="NCBI Taxonomy" id="405746"/>
    <lineage>
        <taxon>Bacteria</taxon>
        <taxon>Pseudomonadati</taxon>
        <taxon>Pseudomonadota</taxon>
        <taxon>Alphaproteobacteria</taxon>
        <taxon>Rhodobacterales</taxon>
        <taxon>Roseobacteraceae</taxon>
        <taxon>Leisingera</taxon>
    </lineage>
</organism>
<dbReference type="InterPro" id="IPR009057">
    <property type="entry name" value="Homeodomain-like_sf"/>
</dbReference>
<dbReference type="InterPro" id="IPR050204">
    <property type="entry name" value="AraC_XylS_family_regulators"/>
</dbReference>
<dbReference type="EMBL" id="JAHVJA010000015">
    <property type="protein sequence ID" value="MBY6141936.1"/>
    <property type="molecule type" value="Genomic_DNA"/>
</dbReference>
<keyword evidence="3" id="KW-0804">Transcription</keyword>
<dbReference type="Proteomes" id="UP000766629">
    <property type="component" value="Unassembled WGS sequence"/>
</dbReference>
<keyword evidence="6" id="KW-1185">Reference proteome</keyword>
<name>A0ABS7NP83_9RHOB</name>